<dbReference type="PANTHER" id="PTHR32305:SF15">
    <property type="entry name" value="PROTEIN RHSA-RELATED"/>
    <property type="match status" value="1"/>
</dbReference>
<feature type="chain" id="PRO_5045591375" evidence="3">
    <location>
        <begin position="34"/>
        <end position="1047"/>
    </location>
</feature>
<evidence type="ECO:0000313" key="5">
    <source>
        <dbReference type="EMBL" id="GHH32479.1"/>
    </source>
</evidence>
<dbReference type="Proteomes" id="UP000605568">
    <property type="component" value="Unassembled WGS sequence"/>
</dbReference>
<dbReference type="Gene3D" id="2.180.10.10">
    <property type="entry name" value="RHS repeat-associated core"/>
    <property type="match status" value="2"/>
</dbReference>
<evidence type="ECO:0000256" key="2">
    <source>
        <dbReference type="SAM" id="MobiDB-lite"/>
    </source>
</evidence>
<sequence length="1047" mass="111534">MKRRLLRGLVLRAFSCAVITSLVASGASAPAAAEPVKAPVEVNRTPVGGAPPDRAWRASGEVSALRSTCVSSNLGVLPWYPMERHQISDRLELLVNLDTRNVVLSYRELTIKGTGLNMSADRFYNAKAAYNWVHSGTEIGLEDPGFTVGNSRILHGPNGYCVEFPENADGTFAPAEHFRASLTKSPEGGYVVTFNDSGERWLFTGKGWFVSQTDRNGNANTNRYRPDGSLASITDSQGRVTTFNRDAQGRDSSLTDPTGQTYGNYVYEDDLISELTDRAGNKVKFGYDTERNLLTSVTDGRGNTWKIEYDPDYSQISKLTEPTRDGAGASTTFAEDGFDKTKVTDPNLHSSVHEFESPGRQKKATDALGHAQSRTWTANSDVNVTTNGLQHSTTYDYDPQQNLIGTKLATGAKNVVGYADSAHPHLPTQITDASGNQVTRTYDDNGNVTSVRSTGLNADLEVLRYTERMGLVESKKDGKQAETTYEYDDYGNLTKVVPPAPAKPTSFTYDALSRVDSVTDGNGKKIVYGYDRLDRVTTITHNGAVLQSNGFDANGNLTRTQTPDATRVFDYDPRNLLEKVTRGSEVVSYTYDKAGNAKTLTTPTGVAKYDYDEANRLKTLQDSYSGTTTFDYDNADRRTTTTFPGGAVQTTGYDNSGRQTSVTVTRPGGGELLKTTNRYTKPDGTDTDKIQLKTRGNSARAFTYDAIGRLKTAPGTTYSYDNATNLLAGEGRTFTVNAADQATKANDTTVAFDGAGNYASTTNPESRFTFSPTNQVLTGHAGTAQVLDVRYDTSQQTQPRTITETAGGNQVTHVLTHTALGVTETVDNGKRSSYTRDPQGLLIGLKDGAGARYGAVTDHQGSVIGLVDTSGNLVAEYDYTPYGTVTATGAAAGANPFRYIGVYQLQQGQYLMGHRMYDSAMARFRSPDPTGQETNPYNYAKGDPVNQSDPTGGYSWADFGQDVGTGIGGIGSGIVIGVACGATGGVGCLVGGAVVGAMFGAAGGGLGAAIGGGDKAKITDATISGAVGGTIGGVGGVFGGKAISKLI</sequence>
<evidence type="ECO:0000313" key="6">
    <source>
        <dbReference type="Proteomes" id="UP000605568"/>
    </source>
</evidence>
<dbReference type="InterPro" id="IPR006530">
    <property type="entry name" value="YD"/>
</dbReference>
<dbReference type="Pfam" id="PF25023">
    <property type="entry name" value="TEN_YD-shell"/>
    <property type="match status" value="3"/>
</dbReference>
<proteinExistence type="predicted"/>
<comment type="caution">
    <text evidence="5">The sequence shown here is derived from an EMBL/GenBank/DDBJ whole genome shotgun (WGS) entry which is preliminary data.</text>
</comment>
<feature type="domain" description="Teneurin-like YD-shell" evidence="4">
    <location>
        <begin position="222"/>
        <end position="341"/>
    </location>
</feature>
<keyword evidence="1" id="KW-0677">Repeat</keyword>
<dbReference type="InterPro" id="IPR056823">
    <property type="entry name" value="TEN-like_YD-shell"/>
</dbReference>
<keyword evidence="3" id="KW-0732">Signal</keyword>
<dbReference type="EMBL" id="BNAR01000002">
    <property type="protein sequence ID" value="GHH32479.1"/>
    <property type="molecule type" value="Genomic_DNA"/>
</dbReference>
<gene>
    <name evidence="5" type="ORF">GCM10017774_13450</name>
</gene>
<dbReference type="NCBIfam" id="TIGR01643">
    <property type="entry name" value="YD_repeat_2x"/>
    <property type="match status" value="2"/>
</dbReference>
<feature type="signal peptide" evidence="3">
    <location>
        <begin position="1"/>
        <end position="33"/>
    </location>
</feature>
<dbReference type="Pfam" id="PF05593">
    <property type="entry name" value="RHS_repeat"/>
    <property type="match status" value="2"/>
</dbReference>
<accession>A0ABQ3M393</accession>
<dbReference type="RefSeq" id="WP_191296695.1">
    <property type="nucleotide sequence ID" value="NZ_BNAR01000002.1"/>
</dbReference>
<feature type="domain" description="Teneurin-like YD-shell" evidence="4">
    <location>
        <begin position="701"/>
        <end position="928"/>
    </location>
</feature>
<reference evidence="6" key="1">
    <citation type="journal article" date="2019" name="Int. J. Syst. Evol. Microbiol.">
        <title>The Global Catalogue of Microorganisms (GCM) 10K type strain sequencing project: providing services to taxonomists for standard genome sequencing and annotation.</title>
        <authorList>
            <consortium name="The Broad Institute Genomics Platform"/>
            <consortium name="The Broad Institute Genome Sequencing Center for Infectious Disease"/>
            <person name="Wu L."/>
            <person name="Ma J."/>
        </authorList>
    </citation>
    <scope>NUCLEOTIDE SEQUENCE [LARGE SCALE GENOMIC DNA]</scope>
    <source>
        <strain evidence="6">CGMCC 4.7367</strain>
    </source>
</reference>
<evidence type="ECO:0000256" key="3">
    <source>
        <dbReference type="SAM" id="SignalP"/>
    </source>
</evidence>
<keyword evidence="6" id="KW-1185">Reference proteome</keyword>
<name>A0ABQ3M393_9PSEU</name>
<feature type="domain" description="Teneurin-like YD-shell" evidence="4">
    <location>
        <begin position="505"/>
        <end position="605"/>
    </location>
</feature>
<feature type="region of interest" description="Disordered" evidence="2">
    <location>
        <begin position="321"/>
        <end position="341"/>
    </location>
</feature>
<organism evidence="5 6">
    <name type="scientific">Lentzea cavernae</name>
    <dbReference type="NCBI Taxonomy" id="2020703"/>
    <lineage>
        <taxon>Bacteria</taxon>
        <taxon>Bacillati</taxon>
        <taxon>Actinomycetota</taxon>
        <taxon>Actinomycetes</taxon>
        <taxon>Pseudonocardiales</taxon>
        <taxon>Pseudonocardiaceae</taxon>
        <taxon>Lentzea</taxon>
    </lineage>
</organism>
<dbReference type="PANTHER" id="PTHR32305">
    <property type="match status" value="1"/>
</dbReference>
<dbReference type="InterPro" id="IPR050708">
    <property type="entry name" value="T6SS_VgrG/RHS"/>
</dbReference>
<dbReference type="InterPro" id="IPR022385">
    <property type="entry name" value="Rhs_assc_core"/>
</dbReference>
<dbReference type="NCBIfam" id="TIGR03696">
    <property type="entry name" value="Rhs_assc_core"/>
    <property type="match status" value="1"/>
</dbReference>
<evidence type="ECO:0000259" key="4">
    <source>
        <dbReference type="Pfam" id="PF25023"/>
    </source>
</evidence>
<dbReference type="InterPro" id="IPR031325">
    <property type="entry name" value="RHS_repeat"/>
</dbReference>
<evidence type="ECO:0000256" key="1">
    <source>
        <dbReference type="ARBA" id="ARBA00022737"/>
    </source>
</evidence>
<protein>
    <submittedName>
        <fullName evidence="5">Type IV secretion protein Rhs</fullName>
    </submittedName>
</protein>